<organism evidence="2">
    <name type="scientific">Brassica napus</name>
    <name type="common">Rape</name>
    <dbReference type="NCBI Taxonomy" id="3708"/>
    <lineage>
        <taxon>Eukaryota</taxon>
        <taxon>Viridiplantae</taxon>
        <taxon>Streptophyta</taxon>
        <taxon>Embryophyta</taxon>
        <taxon>Tracheophyta</taxon>
        <taxon>Spermatophyta</taxon>
        <taxon>Magnoliopsida</taxon>
        <taxon>eudicotyledons</taxon>
        <taxon>Gunneridae</taxon>
        <taxon>Pentapetalae</taxon>
        <taxon>rosids</taxon>
        <taxon>malvids</taxon>
        <taxon>Brassicales</taxon>
        <taxon>Brassicaceae</taxon>
        <taxon>Brassiceae</taxon>
        <taxon>Brassica</taxon>
    </lineage>
</organism>
<protein>
    <submittedName>
        <fullName evidence="2">(rape) hypothetical protein</fullName>
    </submittedName>
</protein>
<evidence type="ECO:0000313" key="2">
    <source>
        <dbReference type="EMBL" id="CAF1705092.1"/>
    </source>
</evidence>
<dbReference type="Proteomes" id="UP001295469">
    <property type="component" value="Chromosome C03"/>
</dbReference>
<dbReference type="EMBL" id="HG994367">
    <property type="protein sequence ID" value="CAF1705092.1"/>
    <property type="molecule type" value="Genomic_DNA"/>
</dbReference>
<gene>
    <name evidence="2" type="ORF">DARMORV10_C03P50050.1</name>
</gene>
<accession>A0A816IJ44</accession>
<name>A0A816IJ44_BRANA</name>
<dbReference type="AlphaFoldDB" id="A0A816IJ44"/>
<feature type="region of interest" description="Disordered" evidence="1">
    <location>
        <begin position="1"/>
        <end position="31"/>
    </location>
</feature>
<proteinExistence type="predicted"/>
<evidence type="ECO:0000256" key="1">
    <source>
        <dbReference type="SAM" id="MobiDB-lite"/>
    </source>
</evidence>
<sequence length="68" mass="7958">MARELLTLTRQKKKKKKNSSHESNERNGNVGVTVPATVMNCRKRRLRLTESFFYRFSHGGDKNDCHLH</sequence>
<reference evidence="2" key="1">
    <citation type="submission" date="2021-01" db="EMBL/GenBank/DDBJ databases">
        <authorList>
            <consortium name="Genoscope - CEA"/>
            <person name="William W."/>
        </authorList>
    </citation>
    <scope>NUCLEOTIDE SEQUENCE</scope>
</reference>